<sequence length="407" mass="44002">MREVSGKTQVVAVALVTALCMIGDSMLYVVLPLFWKEAGLTSLWEVGVLLAVNRFIRVPLGPLVGKWYERSGGRTGLILAVGLAFLTTLSYSLEGFWLWLVMRCLWGVAWTFLRLGAYSLIVTVSEGHNRGQLMGLYNGLYRLGSLGGMLVGALLASWYGLTVASIALAVPSLFALILVFRYIRPSFTSQDQTGMVAGNRMWSQGAVLMTMITALLVTMVYQGIFTSTLSRVIEMRAPFIVVGGIVLGAAVIASLVQGIRWGWEPWAAPLVGTLSDKHGRTKIFIMTLLVASVLFAALQGTTPLQGTNALVLWFAILFGIQLTATIITTVLDTLAADVAARQANSHALMTQYSVVSDLGAALGPLLAFWLDEHVGLGVMYIGIAIVLFILALAWLGRPRLIKMESVS</sequence>
<feature type="transmembrane region" description="Helical" evidence="6">
    <location>
        <begin position="310"/>
        <end position="331"/>
    </location>
</feature>
<dbReference type="RefSeq" id="WP_144619281.1">
    <property type="nucleotide sequence ID" value="NZ_CP042161.1"/>
</dbReference>
<dbReference type="AlphaFoldDB" id="A0A517IFY7"/>
<evidence type="ECO:0000313" key="8">
    <source>
        <dbReference type="EMBL" id="QDS37779.1"/>
    </source>
</evidence>
<feature type="transmembrane region" description="Helical" evidence="6">
    <location>
        <begin position="205"/>
        <end position="225"/>
    </location>
</feature>
<organism evidence="8 9">
    <name type="scientific">Brevibacillus brevis</name>
    <name type="common">Bacillus brevis</name>
    <dbReference type="NCBI Taxonomy" id="1393"/>
    <lineage>
        <taxon>Bacteria</taxon>
        <taxon>Bacillati</taxon>
        <taxon>Bacillota</taxon>
        <taxon>Bacilli</taxon>
        <taxon>Bacillales</taxon>
        <taxon>Paenibacillaceae</taxon>
        <taxon>Brevibacillus</taxon>
    </lineage>
</organism>
<evidence type="ECO:0000256" key="3">
    <source>
        <dbReference type="ARBA" id="ARBA00022692"/>
    </source>
</evidence>
<dbReference type="EMBL" id="CP042161">
    <property type="protein sequence ID" value="QDS37779.1"/>
    <property type="molecule type" value="Genomic_DNA"/>
</dbReference>
<feature type="transmembrane region" description="Helical" evidence="6">
    <location>
        <begin position="376"/>
        <end position="395"/>
    </location>
</feature>
<feature type="transmembrane region" description="Helical" evidence="6">
    <location>
        <begin position="165"/>
        <end position="184"/>
    </location>
</feature>
<feature type="transmembrane region" description="Helical" evidence="6">
    <location>
        <begin position="283"/>
        <end position="304"/>
    </location>
</feature>
<evidence type="ECO:0000256" key="5">
    <source>
        <dbReference type="ARBA" id="ARBA00023136"/>
    </source>
</evidence>
<dbReference type="InterPro" id="IPR020846">
    <property type="entry name" value="MFS_dom"/>
</dbReference>
<evidence type="ECO:0000256" key="6">
    <source>
        <dbReference type="SAM" id="Phobius"/>
    </source>
</evidence>
<dbReference type="InterPro" id="IPR036259">
    <property type="entry name" value="MFS_trans_sf"/>
</dbReference>
<keyword evidence="4 6" id="KW-1133">Transmembrane helix</keyword>
<evidence type="ECO:0000256" key="2">
    <source>
        <dbReference type="ARBA" id="ARBA00022448"/>
    </source>
</evidence>
<feature type="transmembrane region" description="Helical" evidence="6">
    <location>
        <begin position="105"/>
        <end position="127"/>
    </location>
</feature>
<accession>A0A517IFY7</accession>
<protein>
    <submittedName>
        <fullName evidence="8">MFS transporter</fullName>
    </submittedName>
</protein>
<feature type="transmembrane region" description="Helical" evidence="6">
    <location>
        <begin position="237"/>
        <end position="256"/>
    </location>
</feature>
<gene>
    <name evidence="8" type="ORF">FPS98_29505</name>
</gene>
<feature type="domain" description="Major facilitator superfamily (MFS) profile" evidence="7">
    <location>
        <begin position="9"/>
        <end position="401"/>
    </location>
</feature>
<name>A0A517IFY7_BREBE</name>
<evidence type="ECO:0000256" key="1">
    <source>
        <dbReference type="ARBA" id="ARBA00004651"/>
    </source>
</evidence>
<dbReference type="Pfam" id="PF07690">
    <property type="entry name" value="MFS_1"/>
    <property type="match status" value="2"/>
</dbReference>
<dbReference type="InterPro" id="IPR011701">
    <property type="entry name" value="MFS"/>
</dbReference>
<keyword evidence="3 6" id="KW-0812">Transmembrane</keyword>
<dbReference type="PANTHER" id="PTHR23506">
    <property type="entry name" value="GH10249P"/>
    <property type="match status" value="1"/>
</dbReference>
<comment type="subcellular location">
    <subcellularLocation>
        <location evidence="1">Cell membrane</location>
        <topology evidence="1">Multi-pass membrane protein</topology>
    </subcellularLocation>
</comment>
<dbReference type="SUPFAM" id="SSF103473">
    <property type="entry name" value="MFS general substrate transporter"/>
    <property type="match status" value="1"/>
</dbReference>
<feature type="transmembrane region" description="Helical" evidence="6">
    <location>
        <begin position="12"/>
        <end position="34"/>
    </location>
</feature>
<proteinExistence type="predicted"/>
<evidence type="ECO:0000313" key="9">
    <source>
        <dbReference type="Proteomes" id="UP000317713"/>
    </source>
</evidence>
<dbReference type="InterPro" id="IPR050930">
    <property type="entry name" value="MFS_Vesicular_Transporter"/>
</dbReference>
<feature type="transmembrane region" description="Helical" evidence="6">
    <location>
        <begin position="139"/>
        <end position="159"/>
    </location>
</feature>
<dbReference type="GO" id="GO:0022857">
    <property type="term" value="F:transmembrane transporter activity"/>
    <property type="evidence" value="ECO:0007669"/>
    <property type="project" value="InterPro"/>
</dbReference>
<keyword evidence="5 6" id="KW-0472">Membrane</keyword>
<keyword evidence="2" id="KW-0813">Transport</keyword>
<evidence type="ECO:0000259" key="7">
    <source>
        <dbReference type="PROSITE" id="PS50850"/>
    </source>
</evidence>
<evidence type="ECO:0000256" key="4">
    <source>
        <dbReference type="ARBA" id="ARBA00022989"/>
    </source>
</evidence>
<feature type="transmembrane region" description="Helical" evidence="6">
    <location>
        <begin position="77"/>
        <end position="99"/>
    </location>
</feature>
<dbReference type="Proteomes" id="UP000317713">
    <property type="component" value="Chromosome"/>
</dbReference>
<dbReference type="Gene3D" id="1.20.1250.20">
    <property type="entry name" value="MFS general substrate transporter like domains"/>
    <property type="match status" value="2"/>
</dbReference>
<dbReference type="GO" id="GO:0005886">
    <property type="term" value="C:plasma membrane"/>
    <property type="evidence" value="ECO:0007669"/>
    <property type="project" value="UniProtKB-SubCell"/>
</dbReference>
<dbReference type="PANTHER" id="PTHR23506:SF23">
    <property type="entry name" value="GH10249P"/>
    <property type="match status" value="1"/>
</dbReference>
<reference evidence="8 9" key="1">
    <citation type="submission" date="2019-07" db="EMBL/GenBank/DDBJ databases">
        <title>Characterization of Brevibacillus brevis HK544, as a potential biocontrol agent.</title>
        <authorList>
            <person name="Kim H."/>
        </authorList>
    </citation>
    <scope>NUCLEOTIDE SEQUENCE [LARGE SCALE GENOMIC DNA]</scope>
    <source>
        <strain evidence="8 9">HK544</strain>
    </source>
</reference>
<dbReference type="PROSITE" id="PS50850">
    <property type="entry name" value="MFS"/>
    <property type="match status" value="1"/>
</dbReference>